<dbReference type="AlphaFoldDB" id="A0A1G8Q9A8"/>
<keyword evidence="2" id="KW-0732">Signal</keyword>
<evidence type="ECO:0000256" key="2">
    <source>
        <dbReference type="SAM" id="SignalP"/>
    </source>
</evidence>
<accession>A0A1G8Q9A8</accession>
<dbReference type="OrthoDB" id="117166at2"/>
<proteinExistence type="predicted"/>
<gene>
    <name evidence="3" type="ORF">SAMN04488540_104229</name>
</gene>
<sequence length="269" mass="29531">MKHHPRMLALAGILALNAPAQAGWDELKAKAKALSEQAADAGKEAWETTADASKDAWDATSEWSSDTWEASSEWADGALDQAGEWSDDALKKGKVWAEQGEAKLDDMLEPDSPQQARDALNTMSEVTLVRLFSEHPEVKPLFDEAYGYAVFDSRKFSLMLHTNGGSGVAVNRHSHKRTYMNMFGAGLALGVGGKFYQQVMLFEDQIHFDKFVNDGWEASSEAGLVAWDESAEVSAKYNGGMAIFVLNDKGILLDANVTGSRYWQDSDLN</sequence>
<evidence type="ECO:0000313" key="3">
    <source>
        <dbReference type="EMBL" id="SDJ01409.1"/>
    </source>
</evidence>
<protein>
    <submittedName>
        <fullName evidence="3">Lipid-binding SYLF domain-containing protein</fullName>
    </submittedName>
</protein>
<name>A0A1G8Q9A8_9GAMM</name>
<dbReference type="Proteomes" id="UP000199527">
    <property type="component" value="Unassembled WGS sequence"/>
</dbReference>
<feature type="signal peptide" evidence="2">
    <location>
        <begin position="1"/>
        <end position="22"/>
    </location>
</feature>
<reference evidence="4" key="1">
    <citation type="submission" date="2016-10" db="EMBL/GenBank/DDBJ databases">
        <authorList>
            <person name="Varghese N."/>
            <person name="Submissions S."/>
        </authorList>
    </citation>
    <scope>NUCLEOTIDE SEQUENCE [LARGE SCALE GENOMIC DNA]</scope>
    <source>
        <strain evidence="4">DSM 23317</strain>
    </source>
</reference>
<organism evidence="3 4">
    <name type="scientific">Ferrimonas sediminum</name>
    <dbReference type="NCBI Taxonomy" id="718193"/>
    <lineage>
        <taxon>Bacteria</taxon>
        <taxon>Pseudomonadati</taxon>
        <taxon>Pseudomonadota</taxon>
        <taxon>Gammaproteobacteria</taxon>
        <taxon>Alteromonadales</taxon>
        <taxon>Ferrimonadaceae</taxon>
        <taxon>Ferrimonas</taxon>
    </lineage>
</organism>
<dbReference type="EMBL" id="FNEM01000004">
    <property type="protein sequence ID" value="SDJ01409.1"/>
    <property type="molecule type" value="Genomic_DNA"/>
</dbReference>
<evidence type="ECO:0000256" key="1">
    <source>
        <dbReference type="SAM" id="MobiDB-lite"/>
    </source>
</evidence>
<feature type="chain" id="PRO_5011770166" evidence="2">
    <location>
        <begin position="23"/>
        <end position="269"/>
    </location>
</feature>
<evidence type="ECO:0000313" key="4">
    <source>
        <dbReference type="Proteomes" id="UP000199527"/>
    </source>
</evidence>
<keyword evidence="4" id="KW-1185">Reference proteome</keyword>
<feature type="region of interest" description="Disordered" evidence="1">
    <location>
        <begin position="40"/>
        <end position="62"/>
    </location>
</feature>
<dbReference type="RefSeq" id="WP_090364082.1">
    <property type="nucleotide sequence ID" value="NZ_FNEM01000004.1"/>
</dbReference>
<feature type="compositionally biased region" description="Basic and acidic residues" evidence="1">
    <location>
        <begin position="41"/>
        <end position="57"/>
    </location>
</feature>